<keyword evidence="2" id="KW-1185">Reference proteome</keyword>
<evidence type="ECO:0000313" key="2">
    <source>
        <dbReference type="Proteomes" id="UP000619295"/>
    </source>
</evidence>
<dbReference type="AlphaFoldDB" id="A0A927HZD8"/>
<evidence type="ECO:0000313" key="1">
    <source>
        <dbReference type="EMBL" id="MBD3846164.1"/>
    </source>
</evidence>
<gene>
    <name evidence="1" type="ORF">IED13_10685</name>
</gene>
<dbReference type="EMBL" id="JACXWY010000005">
    <property type="protein sequence ID" value="MBD3846164.1"/>
    <property type="molecule type" value="Genomic_DNA"/>
</dbReference>
<dbReference type="Proteomes" id="UP000619295">
    <property type="component" value="Unassembled WGS sequence"/>
</dbReference>
<organism evidence="1 2">
    <name type="scientific">Bosea spartocytisi</name>
    <dbReference type="NCBI Taxonomy" id="2773451"/>
    <lineage>
        <taxon>Bacteria</taxon>
        <taxon>Pseudomonadati</taxon>
        <taxon>Pseudomonadota</taxon>
        <taxon>Alphaproteobacteria</taxon>
        <taxon>Hyphomicrobiales</taxon>
        <taxon>Boseaceae</taxon>
        <taxon>Bosea</taxon>
    </lineage>
</organism>
<accession>A0A927HZD8</accession>
<comment type="caution">
    <text evidence="1">The sequence shown here is derived from an EMBL/GenBank/DDBJ whole genome shotgun (WGS) entry which is preliminary data.</text>
</comment>
<sequence length="59" mass="6480">MDQYRLIDLRSQALTIVTLDQAAELAEIDAEEILWAIEAEGICETDLHVIAAVDEPAAL</sequence>
<protein>
    <submittedName>
        <fullName evidence="1">Uncharacterized protein</fullName>
    </submittedName>
</protein>
<name>A0A927HZD8_9HYPH</name>
<dbReference type="RefSeq" id="WP_191124164.1">
    <property type="nucleotide sequence ID" value="NZ_JACXWY010000005.1"/>
</dbReference>
<proteinExistence type="predicted"/>
<reference evidence="1" key="1">
    <citation type="submission" date="2020-09" db="EMBL/GenBank/DDBJ databases">
        <title>Bosea spartocytisi sp. nov. a root nodule endophyte of Spartocytisus supranubius in the high mountain ecosystem fo the Teide National Park (Canary Islands, Spain).</title>
        <authorList>
            <person name="Pulido-Suarez L."/>
            <person name="Peix A."/>
            <person name="Igual J.M."/>
            <person name="Socas-Perez N."/>
            <person name="Velazquez E."/>
            <person name="Flores-Felix J.D."/>
            <person name="Leon-Barrios M."/>
        </authorList>
    </citation>
    <scope>NUCLEOTIDE SEQUENCE</scope>
    <source>
        <strain evidence="1">SSUT16</strain>
    </source>
</reference>